<dbReference type="Gene3D" id="1.10.10.10">
    <property type="entry name" value="Winged helix-like DNA-binding domain superfamily/Winged helix DNA-binding domain"/>
    <property type="match status" value="1"/>
</dbReference>
<dbReference type="PROSITE" id="PS50931">
    <property type="entry name" value="HTH_LYSR"/>
    <property type="match status" value="1"/>
</dbReference>
<dbReference type="Pfam" id="PF03466">
    <property type="entry name" value="LysR_substrate"/>
    <property type="match status" value="1"/>
</dbReference>
<dbReference type="GO" id="GO:0005829">
    <property type="term" value="C:cytosol"/>
    <property type="evidence" value="ECO:0007669"/>
    <property type="project" value="TreeGrafter"/>
</dbReference>
<comment type="similarity">
    <text evidence="1">Belongs to the LysR transcriptional regulatory family.</text>
</comment>
<dbReference type="CDD" id="cd05466">
    <property type="entry name" value="PBP2_LTTR_substrate"/>
    <property type="match status" value="1"/>
</dbReference>
<dbReference type="SUPFAM" id="SSF46785">
    <property type="entry name" value="Winged helix' DNA-binding domain"/>
    <property type="match status" value="1"/>
</dbReference>
<sequence>MELRQLRYFAKVAETLNFSEAAKELCITQSTLSQQVKQLEQELDACLFQRNSHGVSLTEAGIELLPYARTTLRDAEVCVERLHDLRDVLAGTLNIGVTYSFAPMLTETIFTFMKQYPRIKLNVCYKPMAELMELLRQREVDFVLAFRPCVAMEDIESHILFQNYLAAIVSPLHSLAREEKVSLERLSQFNLALPSKGLQARNALDRMLERCSCPLKIHVELNDPNILLELVRQGNLITVLAEASIHNETGVKAIPIDVPQNDMVGCVHTLRDAYRKRSMREFIRLLNESVAIRERVSAWIR</sequence>
<dbReference type="AlphaFoldDB" id="A0A4S2AJ89"/>
<comment type="caution">
    <text evidence="6">The sequence shown here is derived from an EMBL/GenBank/DDBJ whole genome shotgun (WGS) entry which is preliminary data.</text>
</comment>
<evidence type="ECO:0000313" key="6">
    <source>
        <dbReference type="EMBL" id="TGY00931.1"/>
    </source>
</evidence>
<dbReference type="InterPro" id="IPR036390">
    <property type="entry name" value="WH_DNA-bd_sf"/>
</dbReference>
<dbReference type="FunFam" id="1.10.10.10:FF:000001">
    <property type="entry name" value="LysR family transcriptional regulator"/>
    <property type="match status" value="1"/>
</dbReference>
<dbReference type="RefSeq" id="WP_136011186.1">
    <property type="nucleotide sequence ID" value="NZ_SRYZ01000055.1"/>
</dbReference>
<dbReference type="PRINTS" id="PR00039">
    <property type="entry name" value="HTHLYSR"/>
</dbReference>
<evidence type="ECO:0000313" key="7">
    <source>
        <dbReference type="Proteomes" id="UP000310532"/>
    </source>
</evidence>
<evidence type="ECO:0000256" key="3">
    <source>
        <dbReference type="ARBA" id="ARBA00023125"/>
    </source>
</evidence>
<keyword evidence="3" id="KW-0238">DNA-binding</keyword>
<keyword evidence="2" id="KW-0805">Transcription regulation</keyword>
<evidence type="ECO:0000256" key="4">
    <source>
        <dbReference type="ARBA" id="ARBA00023163"/>
    </source>
</evidence>
<dbReference type="InterPro" id="IPR000847">
    <property type="entry name" value="LysR_HTH_N"/>
</dbReference>
<dbReference type="GO" id="GO:0003700">
    <property type="term" value="F:DNA-binding transcription factor activity"/>
    <property type="evidence" value="ECO:0007669"/>
    <property type="project" value="InterPro"/>
</dbReference>
<gene>
    <name evidence="6" type="ORF">E5355_16435</name>
</gene>
<dbReference type="Gene3D" id="3.40.190.290">
    <property type="match status" value="1"/>
</dbReference>
<dbReference type="GO" id="GO:0003677">
    <property type="term" value="F:DNA binding"/>
    <property type="evidence" value="ECO:0007669"/>
    <property type="project" value="UniProtKB-KW"/>
</dbReference>
<dbReference type="InterPro" id="IPR005119">
    <property type="entry name" value="LysR_subst-bd"/>
</dbReference>
<dbReference type="Proteomes" id="UP000310532">
    <property type="component" value="Unassembled WGS sequence"/>
</dbReference>
<keyword evidence="4" id="KW-0804">Transcription</keyword>
<evidence type="ECO:0000256" key="1">
    <source>
        <dbReference type="ARBA" id="ARBA00009437"/>
    </source>
</evidence>
<keyword evidence="7" id="KW-1185">Reference proteome</keyword>
<proteinExistence type="inferred from homology"/>
<dbReference type="InterPro" id="IPR036388">
    <property type="entry name" value="WH-like_DNA-bd_sf"/>
</dbReference>
<evidence type="ECO:0000259" key="5">
    <source>
        <dbReference type="PROSITE" id="PS50931"/>
    </source>
</evidence>
<dbReference type="EMBL" id="SRYZ01000055">
    <property type="protein sequence ID" value="TGY00931.1"/>
    <property type="molecule type" value="Genomic_DNA"/>
</dbReference>
<dbReference type="SUPFAM" id="SSF53850">
    <property type="entry name" value="Periplasmic binding protein-like II"/>
    <property type="match status" value="1"/>
</dbReference>
<reference evidence="6 7" key="1">
    <citation type="submission" date="2019-04" db="EMBL/GenBank/DDBJ databases">
        <title>Microbes associate with the intestines of laboratory mice.</title>
        <authorList>
            <person name="Navarre W."/>
            <person name="Wong E."/>
            <person name="Huang K."/>
            <person name="Tropini C."/>
            <person name="Ng K."/>
            <person name="Yu B."/>
        </authorList>
    </citation>
    <scope>NUCLEOTIDE SEQUENCE [LARGE SCALE GENOMIC DNA]</scope>
    <source>
        <strain evidence="6 7">NM69_E16B</strain>
    </source>
</reference>
<name>A0A4S2AJ89_9BACE</name>
<dbReference type="Pfam" id="PF00126">
    <property type="entry name" value="HTH_1"/>
    <property type="match status" value="1"/>
</dbReference>
<accession>A0A4S2AJ89</accession>
<feature type="domain" description="HTH lysR-type" evidence="5">
    <location>
        <begin position="1"/>
        <end position="58"/>
    </location>
</feature>
<evidence type="ECO:0000256" key="2">
    <source>
        <dbReference type="ARBA" id="ARBA00023015"/>
    </source>
</evidence>
<dbReference type="PANTHER" id="PTHR30419">
    <property type="entry name" value="HTH-TYPE TRANSCRIPTIONAL REGULATOR YBHD"/>
    <property type="match status" value="1"/>
</dbReference>
<protein>
    <submittedName>
        <fullName evidence="6">LysR family transcriptional regulator</fullName>
    </submittedName>
</protein>
<dbReference type="InterPro" id="IPR050950">
    <property type="entry name" value="HTH-type_LysR_regulators"/>
</dbReference>
<organism evidence="6 7">
    <name type="scientific">Bacteroides muris</name>
    <name type="common">ex Afrizal et al. 2022</name>
    <dbReference type="NCBI Taxonomy" id="2516960"/>
    <lineage>
        <taxon>Bacteria</taxon>
        <taxon>Pseudomonadati</taxon>
        <taxon>Bacteroidota</taxon>
        <taxon>Bacteroidia</taxon>
        <taxon>Bacteroidales</taxon>
        <taxon>Bacteroidaceae</taxon>
        <taxon>Bacteroides</taxon>
    </lineage>
</organism>